<organism evidence="1 2">
    <name type="scientific">Cerrena zonata</name>
    <dbReference type="NCBI Taxonomy" id="2478898"/>
    <lineage>
        <taxon>Eukaryota</taxon>
        <taxon>Fungi</taxon>
        <taxon>Dikarya</taxon>
        <taxon>Basidiomycota</taxon>
        <taxon>Agaricomycotina</taxon>
        <taxon>Agaricomycetes</taxon>
        <taxon>Polyporales</taxon>
        <taxon>Cerrenaceae</taxon>
        <taxon>Cerrena</taxon>
    </lineage>
</organism>
<sequence length="175" mass="20848">MGKDLQVPCDLYPALSYLASLGKLEYPQTEEARLEVVNNILDEICRMFNIAPSDKHLMATRDIFILLHFWRRRHHSKMEALAWQFGSACPLLKEFAWYPSGDWSRGQLKTRWLWSFGFPDEKGERSAIDRRLFSILPGDKVRIIKIPILVGEMQKLSEERMYHQRRFNPYREYWP</sequence>
<keyword evidence="2" id="KW-1185">Reference proteome</keyword>
<gene>
    <name evidence="1" type="ORF">QCA50_002454</name>
</gene>
<name>A0AAW0GTM1_9APHY</name>
<accession>A0AAW0GTM1</accession>
<reference evidence="1 2" key="1">
    <citation type="submission" date="2022-09" db="EMBL/GenBank/DDBJ databases">
        <authorList>
            <person name="Palmer J.M."/>
        </authorList>
    </citation>
    <scope>NUCLEOTIDE SEQUENCE [LARGE SCALE GENOMIC DNA]</scope>
    <source>
        <strain evidence="1 2">DSM 7382</strain>
    </source>
</reference>
<protein>
    <submittedName>
        <fullName evidence="1">Uncharacterized protein</fullName>
    </submittedName>
</protein>
<dbReference type="Proteomes" id="UP001385951">
    <property type="component" value="Unassembled WGS sequence"/>
</dbReference>
<dbReference type="EMBL" id="JASBNA010000002">
    <property type="protein sequence ID" value="KAK7695264.1"/>
    <property type="molecule type" value="Genomic_DNA"/>
</dbReference>
<dbReference type="AlphaFoldDB" id="A0AAW0GTM1"/>
<comment type="caution">
    <text evidence="1">The sequence shown here is derived from an EMBL/GenBank/DDBJ whole genome shotgun (WGS) entry which is preliminary data.</text>
</comment>
<evidence type="ECO:0000313" key="1">
    <source>
        <dbReference type="EMBL" id="KAK7695264.1"/>
    </source>
</evidence>
<evidence type="ECO:0000313" key="2">
    <source>
        <dbReference type="Proteomes" id="UP001385951"/>
    </source>
</evidence>
<proteinExistence type="predicted"/>